<feature type="transmembrane region" description="Helical" evidence="1">
    <location>
        <begin position="49"/>
        <end position="68"/>
    </location>
</feature>
<gene>
    <name evidence="2" type="ORF">MIZ03_0593</name>
</gene>
<evidence type="ECO:0008006" key="4">
    <source>
        <dbReference type="Google" id="ProtNLM"/>
    </source>
</evidence>
<proteinExistence type="predicted"/>
<dbReference type="EMBL" id="AP024238">
    <property type="protein sequence ID" value="BCO25714.1"/>
    <property type="molecule type" value="Genomic_DNA"/>
</dbReference>
<accession>A0ABM7MHL7</accession>
<evidence type="ECO:0000313" key="2">
    <source>
        <dbReference type="EMBL" id="BCO25714.1"/>
    </source>
</evidence>
<organism evidence="2 3">
    <name type="scientific">Rhodoferax lithotrophicus</name>
    <dbReference type="NCBI Taxonomy" id="2798804"/>
    <lineage>
        <taxon>Bacteria</taxon>
        <taxon>Pseudomonadati</taxon>
        <taxon>Pseudomonadota</taxon>
        <taxon>Betaproteobacteria</taxon>
        <taxon>Burkholderiales</taxon>
        <taxon>Comamonadaceae</taxon>
        <taxon>Rhodoferax</taxon>
    </lineage>
</organism>
<sequence length="338" mass="38067">MKANEKVEAWMKFFFSNYLWLGIVLVLLSVVLAEQFKIADLWFTSITGLIQSIGIAIVVAAIFTFAAGTSEFVNKIRELLQDIVVSRNFLGNIDAESKREALSSLIKPSSEEKRIYSNIEDYLNTYITQAMDVTGKCVRSNYTVNVRAYIDKSKDRVVCESKITYRLFPTKQGYSDIKVGFFEKEKDSNCDRIIINTPHGERKVITELTYEPVEIDAGKARLATIDLSTYQKNCSHLDIEINMVEPGFDHWKMLSFSALQPTDGFRHFLRCEDGLAIKDFHTFVFGAQVYIDAKGENELTISCNEWVNEGTGLSILISKPQAHPESDAQPGGQPDAAP</sequence>
<dbReference type="Proteomes" id="UP000824366">
    <property type="component" value="Chromosome"/>
</dbReference>
<keyword evidence="3" id="KW-1185">Reference proteome</keyword>
<evidence type="ECO:0000256" key="1">
    <source>
        <dbReference type="SAM" id="Phobius"/>
    </source>
</evidence>
<keyword evidence="1" id="KW-0812">Transmembrane</keyword>
<keyword evidence="1" id="KW-1133">Transmembrane helix</keyword>
<protein>
    <recommendedName>
        <fullName evidence="4">SMODS-associating 2TM beta-strand rich effector domain-containing protein</fullName>
    </recommendedName>
</protein>
<reference evidence="2 3" key="1">
    <citation type="journal article" date="2021" name="Microbiol. Spectr.">
        <title>A Single Bacterium Capable of Oxidation and Reduction of Iron at Circumneutral pH.</title>
        <authorList>
            <person name="Kato S."/>
            <person name="Ohkuma M."/>
        </authorList>
    </citation>
    <scope>NUCLEOTIDE SEQUENCE [LARGE SCALE GENOMIC DNA]</scope>
    <source>
        <strain evidence="2 3">MIZ03</strain>
    </source>
</reference>
<dbReference type="RefSeq" id="WP_223907864.1">
    <property type="nucleotide sequence ID" value="NZ_AP024238.1"/>
</dbReference>
<keyword evidence="1" id="KW-0472">Membrane</keyword>
<evidence type="ECO:0000313" key="3">
    <source>
        <dbReference type="Proteomes" id="UP000824366"/>
    </source>
</evidence>
<name>A0ABM7MHL7_9BURK</name>